<dbReference type="GO" id="GO:0006094">
    <property type="term" value="P:gluconeogenesis"/>
    <property type="evidence" value="ECO:0007669"/>
    <property type="project" value="UniProtKB-KW"/>
</dbReference>
<gene>
    <name evidence="7" type="primary">tpiA_6</name>
    <name evidence="7" type="ORF">GALL_180690</name>
</gene>
<organism evidence="7">
    <name type="scientific">mine drainage metagenome</name>
    <dbReference type="NCBI Taxonomy" id="410659"/>
    <lineage>
        <taxon>unclassified sequences</taxon>
        <taxon>metagenomes</taxon>
        <taxon>ecological metagenomes</taxon>
    </lineage>
</organism>
<evidence type="ECO:0000256" key="4">
    <source>
        <dbReference type="ARBA" id="ARBA00022490"/>
    </source>
</evidence>
<evidence type="ECO:0000256" key="1">
    <source>
        <dbReference type="ARBA" id="ARBA00004680"/>
    </source>
</evidence>
<evidence type="ECO:0000256" key="3">
    <source>
        <dbReference type="ARBA" id="ARBA00022432"/>
    </source>
</evidence>
<dbReference type="NCBIfam" id="TIGR00419">
    <property type="entry name" value="tim"/>
    <property type="match status" value="1"/>
</dbReference>
<dbReference type="PROSITE" id="PS00171">
    <property type="entry name" value="TIM_1"/>
    <property type="match status" value="1"/>
</dbReference>
<dbReference type="EMBL" id="MLJW01000101">
    <property type="protein sequence ID" value="OIQ99862.1"/>
    <property type="molecule type" value="Genomic_DNA"/>
</dbReference>
<keyword evidence="5" id="KW-0324">Glycolysis</keyword>
<keyword evidence="3" id="KW-0312">Gluconeogenesis</keyword>
<dbReference type="AlphaFoldDB" id="A0A1J5RV57"/>
<dbReference type="InterPro" id="IPR020861">
    <property type="entry name" value="Triosephosphate_isomerase_AS"/>
</dbReference>
<dbReference type="SUPFAM" id="SSF51351">
    <property type="entry name" value="Triosephosphate isomerase (TIM)"/>
    <property type="match status" value="1"/>
</dbReference>
<dbReference type="InterPro" id="IPR013785">
    <property type="entry name" value="Aldolase_TIM"/>
</dbReference>
<dbReference type="GO" id="GO:0005829">
    <property type="term" value="C:cytosol"/>
    <property type="evidence" value="ECO:0007669"/>
    <property type="project" value="TreeGrafter"/>
</dbReference>
<accession>A0A1J5RV57</accession>
<evidence type="ECO:0000313" key="7">
    <source>
        <dbReference type="EMBL" id="OIQ99862.1"/>
    </source>
</evidence>
<dbReference type="PANTHER" id="PTHR21139">
    <property type="entry name" value="TRIOSEPHOSPHATE ISOMERASE"/>
    <property type="match status" value="1"/>
</dbReference>
<dbReference type="CDD" id="cd00311">
    <property type="entry name" value="TIM"/>
    <property type="match status" value="1"/>
</dbReference>
<dbReference type="HAMAP" id="MF_00147_B">
    <property type="entry name" value="TIM_B"/>
    <property type="match status" value="1"/>
</dbReference>
<name>A0A1J5RV57_9ZZZZ</name>
<dbReference type="GO" id="GO:0019563">
    <property type="term" value="P:glycerol catabolic process"/>
    <property type="evidence" value="ECO:0007669"/>
    <property type="project" value="TreeGrafter"/>
</dbReference>
<protein>
    <recommendedName>
        <fullName evidence="2">triose-phosphate isomerase</fullName>
        <ecNumber evidence="2">5.3.1.1</ecNumber>
    </recommendedName>
</protein>
<dbReference type="GO" id="GO:0004807">
    <property type="term" value="F:triose-phosphate isomerase activity"/>
    <property type="evidence" value="ECO:0007669"/>
    <property type="project" value="UniProtKB-EC"/>
</dbReference>
<keyword evidence="6 7" id="KW-0413">Isomerase</keyword>
<dbReference type="InterPro" id="IPR035990">
    <property type="entry name" value="TIM_sf"/>
</dbReference>
<evidence type="ECO:0000256" key="6">
    <source>
        <dbReference type="ARBA" id="ARBA00023235"/>
    </source>
</evidence>
<dbReference type="FunFam" id="3.20.20.70:FF:000016">
    <property type="entry name" value="Triosephosphate isomerase"/>
    <property type="match status" value="1"/>
</dbReference>
<evidence type="ECO:0000256" key="5">
    <source>
        <dbReference type="ARBA" id="ARBA00023152"/>
    </source>
</evidence>
<dbReference type="InterPro" id="IPR022896">
    <property type="entry name" value="TrioseP_Isoase_bac/euk"/>
</dbReference>
<comment type="caution">
    <text evidence="7">The sequence shown here is derived from an EMBL/GenBank/DDBJ whole genome shotgun (WGS) entry which is preliminary data.</text>
</comment>
<reference evidence="7" key="1">
    <citation type="submission" date="2016-10" db="EMBL/GenBank/DDBJ databases">
        <title>Sequence of Gallionella enrichment culture.</title>
        <authorList>
            <person name="Poehlein A."/>
            <person name="Muehling M."/>
            <person name="Daniel R."/>
        </authorList>
    </citation>
    <scope>NUCLEOTIDE SEQUENCE</scope>
</reference>
<dbReference type="InterPro" id="IPR000652">
    <property type="entry name" value="Triosephosphate_isomerase"/>
</dbReference>
<dbReference type="GO" id="GO:0006096">
    <property type="term" value="P:glycolytic process"/>
    <property type="evidence" value="ECO:0007669"/>
    <property type="project" value="UniProtKB-KW"/>
</dbReference>
<evidence type="ECO:0000256" key="2">
    <source>
        <dbReference type="ARBA" id="ARBA00011940"/>
    </source>
</evidence>
<keyword evidence="4" id="KW-0963">Cytoplasm</keyword>
<dbReference type="EC" id="5.3.1.1" evidence="2"/>
<dbReference type="PANTHER" id="PTHR21139:SF42">
    <property type="entry name" value="TRIOSEPHOSPHATE ISOMERASE"/>
    <property type="match status" value="1"/>
</dbReference>
<comment type="pathway">
    <text evidence="1">Carbohydrate degradation; glycolysis; D-glyceraldehyde 3-phosphate from glycerone phosphate: step 1/1.</text>
</comment>
<proteinExistence type="inferred from homology"/>
<dbReference type="GO" id="GO:0046166">
    <property type="term" value="P:glyceraldehyde-3-phosphate biosynthetic process"/>
    <property type="evidence" value="ECO:0007669"/>
    <property type="project" value="TreeGrafter"/>
</dbReference>
<dbReference type="Gene3D" id="3.20.20.70">
    <property type="entry name" value="Aldolase class I"/>
    <property type="match status" value="1"/>
</dbReference>
<dbReference type="Pfam" id="PF00121">
    <property type="entry name" value="TIM"/>
    <property type="match status" value="1"/>
</dbReference>
<sequence>MRRKMVAGNWKMHGSMAANKALLSALIAAPEPACDVVVCVPFPYLAQAGQLLAGHAIGLGAQDCSMHEQGAYTGEVSVGMLREFSCGHVIVGHSERRAYHAEGDALVAAKAQRALSAGITPIVCLGETLEQRERGETEAVVGMQLDAILHLLGSRMHELVLAYEPVWAIGTGRTATPEQAQDVHAFIRQRALRHHVSAEQTRLLYGGSVKPDNAAELFAQPDIDGGLIGGASLKAVDFLAIVDAAKHRG</sequence>
<dbReference type="PROSITE" id="PS51440">
    <property type="entry name" value="TIM_2"/>
    <property type="match status" value="1"/>
</dbReference>